<gene>
    <name evidence="2" type="ORF">H072_6811</name>
</gene>
<reference evidence="2 3" key="1">
    <citation type="journal article" date="2013" name="PLoS Genet.">
        <title>Genomic mechanisms accounting for the adaptation to parasitism in nematode-trapping fungi.</title>
        <authorList>
            <person name="Meerupati T."/>
            <person name="Andersson K.M."/>
            <person name="Friman E."/>
            <person name="Kumar D."/>
            <person name="Tunlid A."/>
            <person name="Ahren D."/>
        </authorList>
    </citation>
    <scope>NUCLEOTIDE SEQUENCE [LARGE SCALE GENOMIC DNA]</scope>
    <source>
        <strain evidence="2 3">CBS 200.50</strain>
    </source>
</reference>
<evidence type="ECO:0000313" key="3">
    <source>
        <dbReference type="Proteomes" id="UP000015100"/>
    </source>
</evidence>
<accession>S8A8T5</accession>
<reference evidence="3" key="2">
    <citation type="submission" date="2013-04" db="EMBL/GenBank/DDBJ databases">
        <title>Genomic mechanisms accounting for the adaptation to parasitism in nematode-trapping fungi.</title>
        <authorList>
            <person name="Ahren D.G."/>
        </authorList>
    </citation>
    <scope>NUCLEOTIDE SEQUENCE [LARGE SCALE GENOMIC DNA]</scope>
    <source>
        <strain evidence="3">CBS 200.50</strain>
    </source>
</reference>
<dbReference type="HOGENOM" id="CLU_1865049_0_0_1"/>
<evidence type="ECO:0000313" key="2">
    <source>
        <dbReference type="EMBL" id="EPS39415.1"/>
    </source>
</evidence>
<comment type="caution">
    <text evidence="2">The sequence shown here is derived from an EMBL/GenBank/DDBJ whole genome shotgun (WGS) entry which is preliminary data.</text>
</comment>
<feature type="signal peptide" evidence="1">
    <location>
        <begin position="1"/>
        <end position="18"/>
    </location>
</feature>
<protein>
    <submittedName>
        <fullName evidence="2">Uncharacterized protein</fullName>
    </submittedName>
</protein>
<evidence type="ECO:0000256" key="1">
    <source>
        <dbReference type="SAM" id="SignalP"/>
    </source>
</evidence>
<feature type="chain" id="PRO_5004548319" evidence="1">
    <location>
        <begin position="19"/>
        <end position="137"/>
    </location>
</feature>
<dbReference type="EMBL" id="AQGS01000472">
    <property type="protein sequence ID" value="EPS39415.1"/>
    <property type="molecule type" value="Genomic_DNA"/>
</dbReference>
<keyword evidence="1" id="KW-0732">Signal</keyword>
<sequence>MLKLTILYAFSFLPLVFSQLDWGGVGVWYSLKSEPNFKGDGPYKSKLLHVQYPLSGSGGVCIYIPDSNGGRKVIDVKSIEVQNGRCYFWGPPGGDCNIGREPEAKFSFGPGYTLDASDSMAKLGTNDSRVSSLLCYS</sequence>
<dbReference type="Proteomes" id="UP000015100">
    <property type="component" value="Unassembled WGS sequence"/>
</dbReference>
<organism evidence="2 3">
    <name type="scientific">Dactylellina haptotyla (strain CBS 200.50)</name>
    <name type="common">Nematode-trapping fungus</name>
    <name type="synonym">Monacrosporium haptotylum</name>
    <dbReference type="NCBI Taxonomy" id="1284197"/>
    <lineage>
        <taxon>Eukaryota</taxon>
        <taxon>Fungi</taxon>
        <taxon>Dikarya</taxon>
        <taxon>Ascomycota</taxon>
        <taxon>Pezizomycotina</taxon>
        <taxon>Orbiliomycetes</taxon>
        <taxon>Orbiliales</taxon>
        <taxon>Orbiliaceae</taxon>
        <taxon>Dactylellina</taxon>
    </lineage>
</organism>
<dbReference type="AlphaFoldDB" id="S8A8T5"/>
<name>S8A8T5_DACHA</name>
<keyword evidence="3" id="KW-1185">Reference proteome</keyword>
<proteinExistence type="predicted"/>